<feature type="domain" description="Glutamyl-tRNA reductase N-terminal" evidence="15">
    <location>
        <begin position="6"/>
        <end position="154"/>
    </location>
</feature>
<proteinExistence type="inferred from homology"/>
<evidence type="ECO:0000256" key="5">
    <source>
        <dbReference type="ARBA" id="ARBA00023002"/>
    </source>
</evidence>
<dbReference type="SUPFAM" id="SSF51735">
    <property type="entry name" value="NAD(P)-binding Rossmann-fold domains"/>
    <property type="match status" value="1"/>
</dbReference>
<dbReference type="InterPro" id="IPR018214">
    <property type="entry name" value="GluRdtase_CS"/>
</dbReference>
<reference evidence="16" key="1">
    <citation type="submission" date="2020-07" db="EMBL/GenBank/DDBJ databases">
        <title>Huge and variable diversity of episymbiotic CPR bacteria and DPANN archaea in groundwater ecosystems.</title>
        <authorList>
            <person name="He C.Y."/>
            <person name="Keren R."/>
            <person name="Whittaker M."/>
            <person name="Farag I.F."/>
            <person name="Doudna J."/>
            <person name="Cate J.H.D."/>
            <person name="Banfield J.F."/>
        </authorList>
    </citation>
    <scope>NUCLEOTIDE SEQUENCE</scope>
    <source>
        <strain evidence="16">NC_groundwater_1860_Pr3_B-0.1um_51_7</strain>
    </source>
</reference>
<comment type="similarity">
    <text evidence="2 9">Belongs to the glutamyl-tRNA reductase family.</text>
</comment>
<evidence type="ECO:0000313" key="16">
    <source>
        <dbReference type="EMBL" id="MBI5079041.1"/>
    </source>
</evidence>
<dbReference type="PANTHER" id="PTHR43013:SF1">
    <property type="entry name" value="GLUTAMYL-TRNA REDUCTASE"/>
    <property type="match status" value="1"/>
</dbReference>
<dbReference type="FunFam" id="3.30.460.30:FF:000001">
    <property type="entry name" value="Glutamyl-tRNA reductase"/>
    <property type="match status" value="1"/>
</dbReference>
<comment type="caution">
    <text evidence="16">The sequence shown here is derived from an EMBL/GenBank/DDBJ whole genome shotgun (WGS) entry which is preliminary data.</text>
</comment>
<keyword evidence="4 9" id="KW-0521">NADP</keyword>
<evidence type="ECO:0000256" key="8">
    <source>
        <dbReference type="ARBA" id="ARBA00068659"/>
    </source>
</evidence>
<dbReference type="SUPFAM" id="SSF69742">
    <property type="entry name" value="Glutamyl tRNA-reductase catalytic, N-terminal domain"/>
    <property type="match status" value="1"/>
</dbReference>
<evidence type="ECO:0000259" key="15">
    <source>
        <dbReference type="Pfam" id="PF05201"/>
    </source>
</evidence>
<dbReference type="GO" id="GO:0050661">
    <property type="term" value="F:NADP binding"/>
    <property type="evidence" value="ECO:0007669"/>
    <property type="project" value="InterPro"/>
</dbReference>
<dbReference type="Gene3D" id="3.30.460.30">
    <property type="entry name" value="Glutamyl-tRNA reductase, N-terminal domain"/>
    <property type="match status" value="1"/>
</dbReference>
<feature type="binding site" evidence="9 11">
    <location>
        <position position="107"/>
    </location>
    <ligand>
        <name>substrate</name>
    </ligand>
</feature>
<comment type="subunit">
    <text evidence="9">Homodimer.</text>
</comment>
<comment type="function">
    <text evidence="9">Catalyzes the NADPH-dependent reduction of glutamyl-tRNA(Glu) to glutamate 1-semialdehyde (GSA).</text>
</comment>
<evidence type="ECO:0000256" key="13">
    <source>
        <dbReference type="PIRSR" id="PIRSR000445-4"/>
    </source>
</evidence>
<dbReference type="AlphaFoldDB" id="A0A9D6UMK1"/>
<evidence type="ECO:0000256" key="4">
    <source>
        <dbReference type="ARBA" id="ARBA00022857"/>
    </source>
</evidence>
<dbReference type="HAMAP" id="MF_00087">
    <property type="entry name" value="Glu_tRNA_reductase"/>
    <property type="match status" value="1"/>
</dbReference>
<keyword evidence="5 9" id="KW-0560">Oxidoreductase</keyword>
<dbReference type="Pfam" id="PF05201">
    <property type="entry name" value="GlutR_N"/>
    <property type="match status" value="1"/>
</dbReference>
<keyword evidence="6 9" id="KW-0627">Porphyrin biosynthesis</keyword>
<sequence length="348" mass="38772">MELRLLGLSHKTAPVEVREKVAIAPQRLKEALKFFLSGDGEEKHEVVILSTCNRTEIYTVSESFKKAFDFLENYFQIYISEVEKHLYHYSGVKAAEHLMRVASGLDSMIVGEGQVLGQVKGAWQAAQELKTTHSLLNALFNRAISCGKRSRSETKINQGAVSVGSAAVELAKKIFGDLELRQVLIIGAGKMSEVAARLLKSQVVFVANRTFFRAEELAAKIVGKAIKFDELDDYLKTCDIVISSTGSAHYIITQPRIHNVLEGRKNNPLFLIDIAVPRDVDPRVGELSSVYLYDIDDLNAVAAENLKGRQLEIPKVEKIIEEEKENFIRWHKGSMTKRKSLSAPAEAA</sequence>
<evidence type="ECO:0000256" key="11">
    <source>
        <dbReference type="PIRSR" id="PIRSR000445-2"/>
    </source>
</evidence>
<comment type="domain">
    <text evidence="9">Possesses an unusual extended V-shaped dimeric structure with each monomer consisting of three distinct domains arranged along a curved 'spinal' alpha-helix. The N-terminal catalytic domain specifically recognizes the glutamate moiety of the substrate. The second domain is the NADPH-binding domain, and the third C-terminal domain is responsible for dimerization.</text>
</comment>
<dbReference type="InterPro" id="IPR036343">
    <property type="entry name" value="GluRdtase_N_sf"/>
</dbReference>
<evidence type="ECO:0000256" key="6">
    <source>
        <dbReference type="ARBA" id="ARBA00023244"/>
    </source>
</evidence>
<organism evidence="16 17">
    <name type="scientific">Candidatus Saganbacteria bacterium</name>
    <dbReference type="NCBI Taxonomy" id="2575572"/>
    <lineage>
        <taxon>Bacteria</taxon>
        <taxon>Bacillati</taxon>
        <taxon>Saganbacteria</taxon>
    </lineage>
</organism>
<dbReference type="EC" id="1.2.1.70" evidence="3 9"/>
<dbReference type="GO" id="GO:0019353">
    <property type="term" value="P:protoporphyrinogen IX biosynthetic process from glutamate"/>
    <property type="evidence" value="ECO:0007669"/>
    <property type="project" value="TreeGrafter"/>
</dbReference>
<comment type="miscellaneous">
    <text evidence="9">During catalysis, the active site Cys acts as a nucleophile attacking the alpha-carbonyl group of tRNA-bound glutamate with the formation of a thioester intermediate between enzyme and glutamate, and the concomitant release of tRNA(Glu). The thioester intermediate is finally reduced by direct hydride transfer from NADPH, to form the product GSA.</text>
</comment>
<dbReference type="NCBIfam" id="TIGR01035">
    <property type="entry name" value="hemA"/>
    <property type="match status" value="1"/>
</dbReference>
<evidence type="ECO:0000256" key="3">
    <source>
        <dbReference type="ARBA" id="ARBA00012970"/>
    </source>
</evidence>
<dbReference type="InterPro" id="IPR000343">
    <property type="entry name" value="4pyrrol_synth_GluRdtase"/>
</dbReference>
<evidence type="ECO:0000259" key="14">
    <source>
        <dbReference type="Pfam" id="PF01488"/>
    </source>
</evidence>
<evidence type="ECO:0000313" key="17">
    <source>
        <dbReference type="Proteomes" id="UP000808761"/>
    </source>
</evidence>
<comment type="catalytic activity">
    <reaction evidence="7 9">
        <text>(S)-4-amino-5-oxopentanoate + tRNA(Glu) + NADP(+) = L-glutamyl-tRNA(Glu) + NADPH + H(+)</text>
        <dbReference type="Rhea" id="RHEA:12344"/>
        <dbReference type="Rhea" id="RHEA-COMP:9663"/>
        <dbReference type="Rhea" id="RHEA-COMP:9680"/>
        <dbReference type="ChEBI" id="CHEBI:15378"/>
        <dbReference type="ChEBI" id="CHEBI:57501"/>
        <dbReference type="ChEBI" id="CHEBI:57783"/>
        <dbReference type="ChEBI" id="CHEBI:58349"/>
        <dbReference type="ChEBI" id="CHEBI:78442"/>
        <dbReference type="ChEBI" id="CHEBI:78520"/>
        <dbReference type="EC" id="1.2.1.70"/>
    </reaction>
</comment>
<feature type="domain" description="Quinate/shikimate 5-dehydrogenase/glutamyl-tRNA reductase" evidence="14">
    <location>
        <begin position="169"/>
        <end position="301"/>
    </location>
</feature>
<evidence type="ECO:0000256" key="12">
    <source>
        <dbReference type="PIRSR" id="PIRSR000445-3"/>
    </source>
</evidence>
<dbReference type="PROSITE" id="PS00747">
    <property type="entry name" value="GLUTR"/>
    <property type="match status" value="1"/>
</dbReference>
<dbReference type="Proteomes" id="UP000808761">
    <property type="component" value="Unassembled WGS sequence"/>
</dbReference>
<accession>A0A9D6UMK1</accession>
<feature type="binding site" evidence="9 11">
    <location>
        <begin position="112"/>
        <end position="114"/>
    </location>
    <ligand>
        <name>substrate</name>
    </ligand>
</feature>
<feature type="binding site" evidence="9 12">
    <location>
        <begin position="187"/>
        <end position="192"/>
    </location>
    <ligand>
        <name>NADP(+)</name>
        <dbReference type="ChEBI" id="CHEBI:58349"/>
    </ligand>
</feature>
<dbReference type="InterPro" id="IPR006151">
    <property type="entry name" value="Shikm_DH/Glu-tRNA_Rdtase"/>
</dbReference>
<dbReference type="Pfam" id="PF01488">
    <property type="entry name" value="Shikimate_DH"/>
    <property type="match status" value="1"/>
</dbReference>
<dbReference type="PIRSF" id="PIRSF000445">
    <property type="entry name" value="4pyrrol_synth_GluRdtase"/>
    <property type="match status" value="1"/>
</dbReference>
<dbReference type="CDD" id="cd05213">
    <property type="entry name" value="NAD_bind_Glutamyl_tRNA_reduct"/>
    <property type="match status" value="1"/>
</dbReference>
<dbReference type="EMBL" id="JACRKR010000166">
    <property type="protein sequence ID" value="MBI5079041.1"/>
    <property type="molecule type" value="Genomic_DNA"/>
</dbReference>
<name>A0A9D6UMK1_UNCSA</name>
<comment type="pathway">
    <text evidence="1 9">Porphyrin-containing compound metabolism; protoporphyrin-IX biosynthesis; 5-aminolevulinate from L-glutamyl-tRNA(Glu): step 1/2.</text>
</comment>
<gene>
    <name evidence="9" type="primary">hemA</name>
    <name evidence="16" type="ORF">HZB08_03375</name>
</gene>
<evidence type="ECO:0000256" key="2">
    <source>
        <dbReference type="ARBA" id="ARBA00005916"/>
    </source>
</evidence>
<feature type="binding site" evidence="9 11">
    <location>
        <begin position="51"/>
        <end position="54"/>
    </location>
    <ligand>
        <name>substrate</name>
    </ligand>
</feature>
<dbReference type="Gene3D" id="3.40.50.720">
    <property type="entry name" value="NAD(P)-binding Rossmann-like Domain"/>
    <property type="match status" value="1"/>
</dbReference>
<evidence type="ECO:0000256" key="10">
    <source>
        <dbReference type="PIRSR" id="PIRSR000445-1"/>
    </source>
</evidence>
<dbReference type="GO" id="GO:0008883">
    <property type="term" value="F:glutamyl-tRNA reductase activity"/>
    <property type="evidence" value="ECO:0007669"/>
    <property type="project" value="UniProtKB-UniRule"/>
</dbReference>
<dbReference type="FunFam" id="3.40.50.720:FF:000031">
    <property type="entry name" value="Glutamyl-tRNA reductase"/>
    <property type="match status" value="1"/>
</dbReference>
<protein>
    <recommendedName>
        <fullName evidence="8 9">Glutamyl-tRNA reductase</fullName>
        <shortName evidence="9">GluTR</shortName>
        <ecNumber evidence="3 9">1.2.1.70</ecNumber>
    </recommendedName>
</protein>
<dbReference type="InterPro" id="IPR015895">
    <property type="entry name" value="4pyrrol_synth_GluRdtase_N"/>
</dbReference>
<feature type="binding site" evidence="9 11">
    <location>
        <position position="118"/>
    </location>
    <ligand>
        <name>substrate</name>
    </ligand>
</feature>
<dbReference type="InterPro" id="IPR036291">
    <property type="entry name" value="NAD(P)-bd_dom_sf"/>
</dbReference>
<evidence type="ECO:0000256" key="1">
    <source>
        <dbReference type="ARBA" id="ARBA00005059"/>
    </source>
</evidence>
<feature type="site" description="Important for activity" evidence="9 13">
    <location>
        <position position="97"/>
    </location>
</feature>
<evidence type="ECO:0000256" key="7">
    <source>
        <dbReference type="ARBA" id="ARBA00047464"/>
    </source>
</evidence>
<evidence type="ECO:0000256" key="9">
    <source>
        <dbReference type="HAMAP-Rule" id="MF_00087"/>
    </source>
</evidence>
<feature type="active site" description="Nucleophile" evidence="9 10">
    <location>
        <position position="52"/>
    </location>
</feature>
<dbReference type="PANTHER" id="PTHR43013">
    <property type="entry name" value="GLUTAMYL-TRNA REDUCTASE"/>
    <property type="match status" value="1"/>
</dbReference>